<gene>
    <name evidence="2" type="ORF">SCD92_13980</name>
</gene>
<dbReference type="Gene3D" id="3.40.1350.10">
    <property type="match status" value="1"/>
</dbReference>
<dbReference type="InterPro" id="IPR011856">
    <property type="entry name" value="tRNA_endonuc-like_dom_sf"/>
</dbReference>
<dbReference type="InterPro" id="IPR011335">
    <property type="entry name" value="Restrct_endonuc-II-like"/>
</dbReference>
<sequence length="396" mass="45344">MKNVELDRFLENTISQLRSDIKTWAKDRDLWHDTSFSDHLSHTDREPGYEPVITLLLTDGPLCDILAGEDSLMLQPEFDDFLHSKGFWYDCANPNTYEIYVLDEALNSKFANYFHWRWVCSLIQEDTADVYEEIYSHFKKTPNDLNRLDWRRFEILLFRIFQNHGFRAVLGPGRNDGGIDLQLFQTDPLGDIMTIVQAKRYAMKNKIDQTQVAALYGISVVEEAEKALFVTSSEFSPVAKRFAARTSGVLELADRNSIVEWCNRAEKGVIQNKSLLVEPDHISKLIGEVAGVRDGRVVHGHTGYSTIMNSFALVVKETNHAALLMRLPAKIVSHDGYRQVGLEVPDLTGKSPLELLTKNSVWRAKRSSDDGKVRYWDGRVLYSQWDGQPQNFDHLD</sequence>
<protein>
    <submittedName>
        <fullName evidence="2">Restriction endonuclease</fullName>
    </submittedName>
</protein>
<keyword evidence="2" id="KW-0378">Hydrolase</keyword>
<organism evidence="2 3">
    <name type="scientific">Gilvimarinus gilvus</name>
    <dbReference type="NCBI Taxonomy" id="3058038"/>
    <lineage>
        <taxon>Bacteria</taxon>
        <taxon>Pseudomonadati</taxon>
        <taxon>Pseudomonadota</taxon>
        <taxon>Gammaproteobacteria</taxon>
        <taxon>Cellvibrionales</taxon>
        <taxon>Cellvibrionaceae</taxon>
        <taxon>Gilvimarinus</taxon>
    </lineage>
</organism>
<dbReference type="RefSeq" id="WP_302722227.1">
    <property type="nucleotide sequence ID" value="NZ_JAULRU010000514.1"/>
</dbReference>
<accession>A0ABU4S1U7</accession>
<dbReference type="PANTHER" id="PTHR30015:SF7">
    <property type="entry name" value="TYPE IV METHYL-DIRECTED RESTRICTION ENZYME ECOKMRR"/>
    <property type="match status" value="1"/>
</dbReference>
<dbReference type="GO" id="GO:0004519">
    <property type="term" value="F:endonuclease activity"/>
    <property type="evidence" value="ECO:0007669"/>
    <property type="project" value="UniProtKB-KW"/>
</dbReference>
<dbReference type="PANTHER" id="PTHR30015">
    <property type="entry name" value="MRR RESTRICTION SYSTEM PROTEIN"/>
    <property type="match status" value="1"/>
</dbReference>
<dbReference type="SUPFAM" id="SSF52980">
    <property type="entry name" value="Restriction endonuclease-like"/>
    <property type="match status" value="1"/>
</dbReference>
<name>A0ABU4S1U7_9GAMM</name>
<evidence type="ECO:0000259" key="1">
    <source>
        <dbReference type="Pfam" id="PF04471"/>
    </source>
</evidence>
<dbReference type="Proteomes" id="UP001273505">
    <property type="component" value="Unassembled WGS sequence"/>
</dbReference>
<feature type="domain" description="Restriction endonuclease type IV Mrr" evidence="1">
    <location>
        <begin position="146"/>
        <end position="262"/>
    </location>
</feature>
<evidence type="ECO:0000313" key="2">
    <source>
        <dbReference type="EMBL" id="MDX6850476.1"/>
    </source>
</evidence>
<dbReference type="InterPro" id="IPR007560">
    <property type="entry name" value="Restrct_endonuc_IV_Mrr"/>
</dbReference>
<evidence type="ECO:0000313" key="3">
    <source>
        <dbReference type="Proteomes" id="UP001273505"/>
    </source>
</evidence>
<dbReference type="Pfam" id="PF04471">
    <property type="entry name" value="Mrr_cat"/>
    <property type="match status" value="1"/>
</dbReference>
<keyword evidence="2" id="KW-0255">Endonuclease</keyword>
<keyword evidence="3" id="KW-1185">Reference proteome</keyword>
<reference evidence="2 3" key="1">
    <citation type="submission" date="2023-11" db="EMBL/GenBank/DDBJ databases">
        <title>Gilvimarinus fulvus sp. nov., isolated from the surface of Kelp.</title>
        <authorList>
            <person name="Sun Y.Y."/>
            <person name="Gong Y."/>
            <person name="Du Z.J."/>
        </authorList>
    </citation>
    <scope>NUCLEOTIDE SEQUENCE [LARGE SCALE GENOMIC DNA]</scope>
    <source>
        <strain evidence="2 3">SDUM040013</strain>
    </source>
</reference>
<keyword evidence="2" id="KW-0540">Nuclease</keyword>
<proteinExistence type="predicted"/>
<dbReference type="EMBL" id="JAXAFO010000025">
    <property type="protein sequence ID" value="MDX6850476.1"/>
    <property type="molecule type" value="Genomic_DNA"/>
</dbReference>
<dbReference type="InterPro" id="IPR052906">
    <property type="entry name" value="Type_IV_Methyl-Rstrct_Enzyme"/>
</dbReference>
<comment type="caution">
    <text evidence="2">The sequence shown here is derived from an EMBL/GenBank/DDBJ whole genome shotgun (WGS) entry which is preliminary data.</text>
</comment>